<feature type="region of interest" description="Disordered" evidence="1">
    <location>
        <begin position="1"/>
        <end position="69"/>
    </location>
</feature>
<evidence type="ECO:0000256" key="1">
    <source>
        <dbReference type="SAM" id="MobiDB-lite"/>
    </source>
</evidence>
<comment type="caution">
    <text evidence="2">The sequence shown here is derived from an EMBL/GenBank/DDBJ whole genome shotgun (WGS) entry which is preliminary data.</text>
</comment>
<evidence type="ECO:0000313" key="2">
    <source>
        <dbReference type="EMBL" id="KAF2033613.1"/>
    </source>
</evidence>
<reference evidence="2" key="1">
    <citation type="journal article" date="2020" name="Stud. Mycol.">
        <title>101 Dothideomycetes genomes: a test case for predicting lifestyles and emergence of pathogens.</title>
        <authorList>
            <person name="Haridas S."/>
            <person name="Albert R."/>
            <person name="Binder M."/>
            <person name="Bloem J."/>
            <person name="Labutti K."/>
            <person name="Salamov A."/>
            <person name="Andreopoulos B."/>
            <person name="Baker S."/>
            <person name="Barry K."/>
            <person name="Bills G."/>
            <person name="Bluhm B."/>
            <person name="Cannon C."/>
            <person name="Castanera R."/>
            <person name="Culley D."/>
            <person name="Daum C."/>
            <person name="Ezra D."/>
            <person name="Gonzalez J."/>
            <person name="Henrissat B."/>
            <person name="Kuo A."/>
            <person name="Liang C."/>
            <person name="Lipzen A."/>
            <person name="Lutzoni F."/>
            <person name="Magnuson J."/>
            <person name="Mondo S."/>
            <person name="Nolan M."/>
            <person name="Ohm R."/>
            <person name="Pangilinan J."/>
            <person name="Park H.-J."/>
            <person name="Ramirez L."/>
            <person name="Alfaro M."/>
            <person name="Sun H."/>
            <person name="Tritt A."/>
            <person name="Yoshinaga Y."/>
            <person name="Zwiers L.-H."/>
            <person name="Turgeon B."/>
            <person name="Goodwin S."/>
            <person name="Spatafora J."/>
            <person name="Crous P."/>
            <person name="Grigoriev I."/>
        </authorList>
    </citation>
    <scope>NUCLEOTIDE SEQUENCE</scope>
    <source>
        <strain evidence="2">CBS 110217</strain>
    </source>
</reference>
<feature type="compositionally biased region" description="Low complexity" evidence="1">
    <location>
        <begin position="1"/>
        <end position="25"/>
    </location>
</feature>
<proteinExistence type="predicted"/>
<gene>
    <name evidence="2" type="ORF">EK21DRAFT_86101</name>
</gene>
<keyword evidence="3" id="KW-1185">Reference proteome</keyword>
<dbReference type="EMBL" id="ML978165">
    <property type="protein sequence ID" value="KAF2033613.1"/>
    <property type="molecule type" value="Genomic_DNA"/>
</dbReference>
<name>A0A9P4HFN4_9PLEO</name>
<dbReference type="AlphaFoldDB" id="A0A9P4HFN4"/>
<feature type="compositionally biased region" description="Basic and acidic residues" evidence="1">
    <location>
        <begin position="46"/>
        <end position="68"/>
    </location>
</feature>
<sequence length="201" mass="22413">MSTSNPNSASNTQPTNTSTTSTLTPEQQAVEKSRAQVEARLAYLHNNDRLSGREPPVKGNKKSGEGENHTSIMNLIPQKSLFVPSSVQGCNFRDAESQCGQGNSLALQFSLESFRRIPKRYNDRDKIIMRGKRHRHDHLFTALVVLLLTMRQRISFSSLVSETRCGDPHEQPHATSFSINRIIMLFASHSATRPVASLVIL</sequence>
<dbReference type="Proteomes" id="UP000799777">
    <property type="component" value="Unassembled WGS sequence"/>
</dbReference>
<protein>
    <submittedName>
        <fullName evidence="2">Uncharacterized protein</fullName>
    </submittedName>
</protein>
<organism evidence="2 3">
    <name type="scientific">Setomelanomma holmii</name>
    <dbReference type="NCBI Taxonomy" id="210430"/>
    <lineage>
        <taxon>Eukaryota</taxon>
        <taxon>Fungi</taxon>
        <taxon>Dikarya</taxon>
        <taxon>Ascomycota</taxon>
        <taxon>Pezizomycotina</taxon>
        <taxon>Dothideomycetes</taxon>
        <taxon>Pleosporomycetidae</taxon>
        <taxon>Pleosporales</taxon>
        <taxon>Pleosporineae</taxon>
        <taxon>Phaeosphaeriaceae</taxon>
        <taxon>Setomelanomma</taxon>
    </lineage>
</organism>
<evidence type="ECO:0000313" key="3">
    <source>
        <dbReference type="Proteomes" id="UP000799777"/>
    </source>
</evidence>
<accession>A0A9P4HFN4</accession>